<dbReference type="HOGENOM" id="CLU_115256_4_0_2"/>
<dbReference type="OrthoDB" id="28404at2157"/>
<dbReference type="KEGG" id="tpe:Tpen_1700"/>
<evidence type="ECO:0000313" key="2">
    <source>
        <dbReference type="Proteomes" id="UP000000641"/>
    </source>
</evidence>
<dbReference type="EnsemblBacteria" id="ABL79095">
    <property type="protein sequence ID" value="ABL79095"/>
    <property type="gene ID" value="Tpen_1700"/>
</dbReference>
<dbReference type="AlphaFoldDB" id="A1S0W5"/>
<accession>A1S0W5</accession>
<sequence>MAVPIALPPSLAKKILEEARKRGVTIEEYIVDFLTRDFDPSDRAREYVEVALYLLDRAREELKRGDVRQAAEKTWGAAALAVKAYAMWKDGRRLTSHGELWDYESLIESELGEWVYDAWMAANGMHTCFYEGWCKESHVETAIKHVEGLVKTVAQRLRELKNR</sequence>
<dbReference type="GeneID" id="4601023"/>
<dbReference type="eggNOG" id="arCOG03722">
    <property type="taxonomic scope" value="Archaea"/>
</dbReference>
<dbReference type="Gene3D" id="1.20.120.330">
    <property type="entry name" value="Nucleotidyltransferases domain 2"/>
    <property type="match status" value="1"/>
</dbReference>
<evidence type="ECO:0000313" key="1">
    <source>
        <dbReference type="EMBL" id="ABL79095.1"/>
    </source>
</evidence>
<dbReference type="InterPro" id="IPR010268">
    <property type="entry name" value="PaREP1"/>
</dbReference>
<gene>
    <name evidence="1" type="ordered locus">Tpen_1700</name>
</gene>
<reference evidence="2" key="1">
    <citation type="journal article" date="2008" name="J. Bacteriol.">
        <title>Genome sequence of Thermofilum pendens reveals an exceptional loss of biosynthetic pathways without genome reduction.</title>
        <authorList>
            <person name="Anderson I."/>
            <person name="Rodriguez J."/>
            <person name="Susanti D."/>
            <person name="Porat I."/>
            <person name="Reich C."/>
            <person name="Ulrich L.E."/>
            <person name="Elkins J.G."/>
            <person name="Mavromatis K."/>
            <person name="Lykidis A."/>
            <person name="Kim E."/>
            <person name="Thompson L.S."/>
            <person name="Nolan M."/>
            <person name="Land M."/>
            <person name="Copeland A."/>
            <person name="Lapidus A."/>
            <person name="Lucas S."/>
            <person name="Detter C."/>
            <person name="Zhulin I.B."/>
            <person name="Olsen G.J."/>
            <person name="Whitman W."/>
            <person name="Mukhopadhyay B."/>
            <person name="Bristow J."/>
            <person name="Kyrpides N."/>
        </authorList>
    </citation>
    <scope>NUCLEOTIDE SEQUENCE [LARGE SCALE GENOMIC DNA]</scope>
    <source>
        <strain evidence="2">DSM 2475 / Hrk 5</strain>
    </source>
</reference>
<dbReference type="EMBL" id="CP000505">
    <property type="protein sequence ID" value="ABL79095.1"/>
    <property type="molecule type" value="Genomic_DNA"/>
</dbReference>
<dbReference type="PANTHER" id="PTHR34237:SF1">
    <property type="entry name" value="PAREP8"/>
    <property type="match status" value="1"/>
</dbReference>
<name>A1S0W5_THEPD</name>
<dbReference type="Proteomes" id="UP000000641">
    <property type="component" value="Chromosome"/>
</dbReference>
<organism evidence="1 2">
    <name type="scientific">Thermofilum pendens (strain DSM 2475 / Hrk 5)</name>
    <dbReference type="NCBI Taxonomy" id="368408"/>
    <lineage>
        <taxon>Archaea</taxon>
        <taxon>Thermoproteota</taxon>
        <taxon>Thermoprotei</taxon>
        <taxon>Thermofilales</taxon>
        <taxon>Thermofilaceae</taxon>
        <taxon>Thermofilum</taxon>
    </lineage>
</organism>
<proteinExistence type="predicted"/>
<dbReference type="PANTHER" id="PTHR34237">
    <property type="entry name" value="PAREP8-RELATED"/>
    <property type="match status" value="1"/>
</dbReference>
<dbReference type="RefSeq" id="WP_011753360.1">
    <property type="nucleotide sequence ID" value="NC_008698.1"/>
</dbReference>
<dbReference type="Pfam" id="PF05942">
    <property type="entry name" value="PaREP1"/>
    <property type="match status" value="1"/>
</dbReference>
<protein>
    <submittedName>
        <fullName evidence="1">PaREP8 domain containing protein</fullName>
    </submittedName>
</protein>
<keyword evidence="2" id="KW-1185">Reference proteome</keyword>